<dbReference type="AlphaFoldDB" id="A0A650CP94"/>
<dbReference type="NCBIfam" id="NF041009">
    <property type="entry name" value="cell_div_CdvB3"/>
    <property type="match status" value="1"/>
</dbReference>
<name>A0A650CP94_9CREN</name>
<dbReference type="Proteomes" id="UP000423396">
    <property type="component" value="Chromosome"/>
</dbReference>
<protein>
    <submittedName>
        <fullName evidence="1">Uncharacterized protein</fullName>
    </submittedName>
</protein>
<organism evidence="1 2">
    <name type="scientific">Stygiolobus azoricus</name>
    <dbReference type="NCBI Taxonomy" id="41675"/>
    <lineage>
        <taxon>Archaea</taxon>
        <taxon>Thermoproteota</taxon>
        <taxon>Thermoprotei</taxon>
        <taxon>Sulfolobales</taxon>
        <taxon>Sulfolobaceae</taxon>
        <taxon>Stygiolobus</taxon>
    </lineage>
</organism>
<dbReference type="OrthoDB" id="43771at2157"/>
<proteinExistence type="predicted"/>
<dbReference type="EMBL" id="CP045483">
    <property type="protein sequence ID" value="QGR19472.1"/>
    <property type="molecule type" value="Genomic_DNA"/>
</dbReference>
<dbReference type="InterPro" id="IPR053658">
    <property type="entry name" value="Cdv_Coordination_Protein"/>
</dbReference>
<gene>
    <name evidence="1" type="ORF">D1868_05385</name>
</gene>
<dbReference type="KEGG" id="sazo:D1868_05385"/>
<keyword evidence="2" id="KW-1185">Reference proteome</keyword>
<evidence type="ECO:0000313" key="2">
    <source>
        <dbReference type="Proteomes" id="UP000423396"/>
    </source>
</evidence>
<evidence type="ECO:0000313" key="1">
    <source>
        <dbReference type="EMBL" id="QGR19472.1"/>
    </source>
</evidence>
<reference evidence="1 2" key="1">
    <citation type="submission" date="2019-10" db="EMBL/GenBank/DDBJ databases">
        <title>Genome Sequences from Six Type Strain Members of the Archaeal Family Sulfolobaceae: Acidianus ambivalens, Acidianus infernus, Metallosphaera prunae, Stygiolobus azoricus, Sulfolobus metallicus, and Sulfurisphaera ohwakuensis.</title>
        <authorList>
            <person name="Counts J.A."/>
            <person name="Kelly R.M."/>
        </authorList>
    </citation>
    <scope>NUCLEOTIDE SEQUENCE [LARGE SCALE GENOMIC DNA]</scope>
    <source>
        <strain evidence="1 2">FC6</strain>
    </source>
</reference>
<sequence>MRRKKTLPELLADVKIAINKIDFWVSRIDSRVKNLERLSLSNVGRFPYLSREYIKEADMNKNIISRLIQLKIILEILEIRLETVLILGEVRGYLAPVVEAVKVLKKEIGSSIEFSPIIDEILDSLIPIETTETPFIQNISEEANKILSESESIAKQEINKKYKVSEASI</sequence>
<accession>A0A650CP94</accession>